<keyword evidence="5 7" id="KW-1133">Transmembrane helix</keyword>
<proteinExistence type="predicted"/>
<feature type="transmembrane region" description="Helical" evidence="7">
    <location>
        <begin position="153"/>
        <end position="170"/>
    </location>
</feature>
<dbReference type="Proteomes" id="UP001424741">
    <property type="component" value="Unassembled WGS sequence"/>
</dbReference>
<feature type="transmembrane region" description="Helical" evidence="7">
    <location>
        <begin position="442"/>
        <end position="461"/>
    </location>
</feature>
<feature type="transmembrane region" description="Helical" evidence="7">
    <location>
        <begin position="369"/>
        <end position="391"/>
    </location>
</feature>
<evidence type="ECO:0000256" key="7">
    <source>
        <dbReference type="SAM" id="Phobius"/>
    </source>
</evidence>
<evidence type="ECO:0000256" key="3">
    <source>
        <dbReference type="ARBA" id="ARBA00022475"/>
    </source>
</evidence>
<keyword evidence="4 7" id="KW-0812">Transmembrane</keyword>
<evidence type="ECO:0000256" key="6">
    <source>
        <dbReference type="ARBA" id="ARBA00023136"/>
    </source>
</evidence>
<gene>
    <name evidence="8" type="primary">yegT_2</name>
    <name evidence="8" type="ORF">Rhal01_01536</name>
</gene>
<evidence type="ECO:0000313" key="9">
    <source>
        <dbReference type="Proteomes" id="UP001424741"/>
    </source>
</evidence>
<dbReference type="SUPFAM" id="SSF103473">
    <property type="entry name" value="MFS general substrate transporter"/>
    <property type="match status" value="1"/>
</dbReference>
<feature type="transmembrane region" description="Helical" evidence="7">
    <location>
        <begin position="12"/>
        <end position="33"/>
    </location>
</feature>
<feature type="transmembrane region" description="Helical" evidence="7">
    <location>
        <begin position="117"/>
        <end position="141"/>
    </location>
</feature>
<protein>
    <submittedName>
        <fullName evidence="8">Nucleoside transporter YegT</fullName>
    </submittedName>
</protein>
<evidence type="ECO:0000256" key="1">
    <source>
        <dbReference type="ARBA" id="ARBA00004651"/>
    </source>
</evidence>
<dbReference type="PANTHER" id="PTHR23522:SF4">
    <property type="entry name" value="NUCLEOSIDE PERMEASE NUPG-RELATED"/>
    <property type="match status" value="1"/>
</dbReference>
<evidence type="ECO:0000256" key="5">
    <source>
        <dbReference type="ARBA" id="ARBA00022989"/>
    </source>
</evidence>
<dbReference type="Gene3D" id="1.20.1250.20">
    <property type="entry name" value="MFS general substrate transporter like domains"/>
    <property type="match status" value="2"/>
</dbReference>
<reference evidence="8 9" key="1">
    <citation type="submission" date="2024-02" db="EMBL/GenBank/DDBJ databases">
        <title>Rubritalea halochordaticola NBRC 107102.</title>
        <authorList>
            <person name="Ichikawa N."/>
            <person name="Katano-Makiyama Y."/>
            <person name="Hidaka K."/>
        </authorList>
    </citation>
    <scope>NUCLEOTIDE SEQUENCE [LARGE SCALE GENOMIC DNA]</scope>
    <source>
        <strain evidence="8 9">NBRC 107102</strain>
    </source>
</reference>
<keyword evidence="9" id="KW-1185">Reference proteome</keyword>
<organism evidence="8 9">
    <name type="scientific">Rubritalea halochordaticola</name>
    <dbReference type="NCBI Taxonomy" id="714537"/>
    <lineage>
        <taxon>Bacteria</taxon>
        <taxon>Pseudomonadati</taxon>
        <taxon>Verrucomicrobiota</taxon>
        <taxon>Verrucomicrobiia</taxon>
        <taxon>Verrucomicrobiales</taxon>
        <taxon>Rubritaleaceae</taxon>
        <taxon>Rubritalea</taxon>
    </lineage>
</organism>
<feature type="transmembrane region" description="Helical" evidence="7">
    <location>
        <begin position="86"/>
        <end position="105"/>
    </location>
</feature>
<comment type="subcellular location">
    <subcellularLocation>
        <location evidence="1">Cell membrane</location>
        <topology evidence="1">Multi-pass membrane protein</topology>
    </subcellularLocation>
</comment>
<feature type="transmembrane region" description="Helical" evidence="7">
    <location>
        <begin position="338"/>
        <end position="357"/>
    </location>
</feature>
<keyword evidence="2" id="KW-0813">Transport</keyword>
<evidence type="ECO:0000256" key="2">
    <source>
        <dbReference type="ARBA" id="ARBA00022448"/>
    </source>
</evidence>
<feature type="transmembrane region" description="Helical" evidence="7">
    <location>
        <begin position="403"/>
        <end position="422"/>
    </location>
</feature>
<feature type="transmembrane region" description="Helical" evidence="7">
    <location>
        <begin position="224"/>
        <end position="243"/>
    </location>
</feature>
<feature type="transmembrane region" description="Helical" evidence="7">
    <location>
        <begin position="272"/>
        <end position="292"/>
    </location>
</feature>
<keyword evidence="6 7" id="KW-0472">Membrane</keyword>
<keyword evidence="3" id="KW-1003">Cell membrane</keyword>
<dbReference type="InterPro" id="IPR036259">
    <property type="entry name" value="MFS_trans_sf"/>
</dbReference>
<sequence length="486" mass="52261">MSNAKASSTGTVIRLSIMMFLQFFIWGAWYVALWGFLDQNGMTAIGAGGSYDAAAYTVAPIAAILAPLTLGLIADRFLNTEKVLSILFLIGAALLYYAPSLASAGAPDSLLGQFSHPMILCLLAYMICFMPTLGLTASLSFSHLDNAEKQFPVVRVLGTIGWIVGNWVMWGSRMFTGEQALVDEAKEGLAAATESGIQADIATATEKLNSVMTSISFSDNSQHIFTAAAIASALLGIYCLTLPKTAPPSKGKKIAVGEIVGKDAWGLLKNKSFFVFALASFLICIPLAGYYAKGYGYVGEMGVTLFGSTTGAMSTGQMSEIIFMLIMPFCFARLGVKWMLTIGMAAWVARYGLWGYAFGQEGPMLTLPIFIGILLHGICYDFFFVTGMIYTDKKAPPAIRNQAQSLVVMLTQGLGLGIGAQLFGQWTGMCTSDGVIDFAKFWYVPAAFALGVMVLFFMFFWDKVKTDDVDLEEAAEAATPDSESAM</sequence>
<dbReference type="Pfam" id="PF03825">
    <property type="entry name" value="Nuc_H_symport"/>
    <property type="match status" value="2"/>
</dbReference>
<evidence type="ECO:0000313" key="8">
    <source>
        <dbReference type="EMBL" id="GAA5495361.1"/>
    </source>
</evidence>
<feature type="transmembrane region" description="Helical" evidence="7">
    <location>
        <begin position="53"/>
        <end position="74"/>
    </location>
</feature>
<comment type="caution">
    <text evidence="8">The sequence shown here is derived from an EMBL/GenBank/DDBJ whole genome shotgun (WGS) entry which is preliminary data.</text>
</comment>
<accession>A0ABP9UY29</accession>
<name>A0ABP9UY29_9BACT</name>
<evidence type="ECO:0000256" key="4">
    <source>
        <dbReference type="ARBA" id="ARBA00022692"/>
    </source>
</evidence>
<dbReference type="RefSeq" id="WP_346188168.1">
    <property type="nucleotide sequence ID" value="NZ_BAABRL010000004.1"/>
</dbReference>
<dbReference type="PANTHER" id="PTHR23522">
    <property type="entry name" value="BLL5896 PROTEIN"/>
    <property type="match status" value="1"/>
</dbReference>
<dbReference type="InterPro" id="IPR004740">
    <property type="entry name" value="Nuc_H_symport"/>
</dbReference>
<dbReference type="EMBL" id="BAABRL010000004">
    <property type="protein sequence ID" value="GAA5495361.1"/>
    <property type="molecule type" value="Genomic_DNA"/>
</dbReference>
<feature type="transmembrane region" description="Helical" evidence="7">
    <location>
        <begin position="312"/>
        <end position="331"/>
    </location>
</feature>